<evidence type="ECO:0000256" key="5">
    <source>
        <dbReference type="ARBA" id="ARBA00022827"/>
    </source>
</evidence>
<comment type="cofactor">
    <cofactor evidence="11">
        <name>FAD</name>
        <dbReference type="ChEBI" id="CHEBI:57692"/>
    </cofactor>
    <text evidence="11">Binds 1 FAD per subunit.</text>
</comment>
<evidence type="ECO:0000256" key="7">
    <source>
        <dbReference type="ARBA" id="ARBA00023157"/>
    </source>
</evidence>
<dbReference type="PRINTS" id="PR00469">
    <property type="entry name" value="PNDRDTASEII"/>
</dbReference>
<evidence type="ECO:0000256" key="11">
    <source>
        <dbReference type="RuleBase" id="RU003881"/>
    </source>
</evidence>
<dbReference type="PROSITE" id="PS00573">
    <property type="entry name" value="PYRIDINE_REDOX_2"/>
    <property type="match status" value="1"/>
</dbReference>
<feature type="domain" description="FAD/NAD(P)-binding" evidence="12">
    <location>
        <begin position="2"/>
        <end position="289"/>
    </location>
</feature>
<dbReference type="RefSeq" id="WP_069646665.1">
    <property type="nucleotide sequence ID" value="NZ_MIJZ01000014.1"/>
</dbReference>
<dbReference type="GO" id="GO:0005737">
    <property type="term" value="C:cytoplasm"/>
    <property type="evidence" value="ECO:0007669"/>
    <property type="project" value="InterPro"/>
</dbReference>
<dbReference type="AlphaFoldDB" id="A0A1E5GDX2"/>
<organism evidence="13 14">
    <name type="scientific">Enterococcus ureasiticus</name>
    <dbReference type="NCBI Taxonomy" id="903984"/>
    <lineage>
        <taxon>Bacteria</taxon>
        <taxon>Bacillati</taxon>
        <taxon>Bacillota</taxon>
        <taxon>Bacilli</taxon>
        <taxon>Lactobacillales</taxon>
        <taxon>Enterococcaceae</taxon>
        <taxon>Enterococcus</taxon>
    </lineage>
</organism>
<keyword evidence="7" id="KW-1015">Disulfide bond</keyword>
<dbReference type="Proteomes" id="UP000094068">
    <property type="component" value="Unassembled WGS sequence"/>
</dbReference>
<keyword evidence="6 10" id="KW-0560">Oxidoreductase</keyword>
<dbReference type="GO" id="GO:0019430">
    <property type="term" value="P:removal of superoxide radicals"/>
    <property type="evidence" value="ECO:0007669"/>
    <property type="project" value="UniProtKB-UniRule"/>
</dbReference>
<keyword evidence="5 10" id="KW-0274">FAD</keyword>
<sequence length="310" mass="33960">MYDVIIIGAGPAGMTAALYASRSNLSVLMIERGAPGGQMNNTAEVENYPGFDSIMGPELAYKMYENVEKFGTENAYGIVMDIKDQGAYKEVICDDKTYQAKTVIIATGCEHRKLGVKGEEEFAGRGVSYCAVCDGAFFRNKKLLVIGGGDSAVEEAIYLTQFASEVVIVHRRDELRAQKIIQDRAFANEKISFEWNTVLEEIVGNDKVVTGGQLRNILTDEVKEIPADGVFIYVGLDPLTEPFKKAGLTNAEGWIETDQDMKTSMPGVFAIGDVREKTLRQITTAVGEGGIAGQQVYKYIEDMAEAEEVK</sequence>
<reference evidence="14" key="1">
    <citation type="submission" date="2016-09" db="EMBL/GenBank/DDBJ databases">
        <authorList>
            <person name="Gulvik C.A."/>
        </authorList>
    </citation>
    <scope>NUCLEOTIDE SEQUENCE [LARGE SCALE GENOMIC DNA]</scope>
    <source>
        <strain evidence="14">DSM 23328</strain>
    </source>
</reference>
<dbReference type="Gene3D" id="3.50.50.60">
    <property type="entry name" value="FAD/NAD(P)-binding domain"/>
    <property type="match status" value="2"/>
</dbReference>
<dbReference type="InterPro" id="IPR050097">
    <property type="entry name" value="Ferredoxin-NADP_redctase_2"/>
</dbReference>
<evidence type="ECO:0000256" key="1">
    <source>
        <dbReference type="ARBA" id="ARBA00009333"/>
    </source>
</evidence>
<dbReference type="SUPFAM" id="SSF51905">
    <property type="entry name" value="FAD/NAD(P)-binding domain"/>
    <property type="match status" value="1"/>
</dbReference>
<comment type="catalytic activity">
    <reaction evidence="9 10">
        <text>[thioredoxin]-dithiol + NADP(+) = [thioredoxin]-disulfide + NADPH + H(+)</text>
        <dbReference type="Rhea" id="RHEA:20345"/>
        <dbReference type="Rhea" id="RHEA-COMP:10698"/>
        <dbReference type="Rhea" id="RHEA-COMP:10700"/>
        <dbReference type="ChEBI" id="CHEBI:15378"/>
        <dbReference type="ChEBI" id="CHEBI:29950"/>
        <dbReference type="ChEBI" id="CHEBI:50058"/>
        <dbReference type="ChEBI" id="CHEBI:57783"/>
        <dbReference type="ChEBI" id="CHEBI:58349"/>
        <dbReference type="EC" id="1.8.1.9"/>
    </reaction>
</comment>
<accession>A0A1E5GDX2</accession>
<dbReference type="PANTHER" id="PTHR48105">
    <property type="entry name" value="THIOREDOXIN REDUCTASE 1-RELATED-RELATED"/>
    <property type="match status" value="1"/>
</dbReference>
<evidence type="ECO:0000256" key="2">
    <source>
        <dbReference type="ARBA" id="ARBA00011738"/>
    </source>
</evidence>
<evidence type="ECO:0000256" key="4">
    <source>
        <dbReference type="ARBA" id="ARBA00022630"/>
    </source>
</evidence>
<evidence type="ECO:0000256" key="8">
    <source>
        <dbReference type="ARBA" id="ARBA00023284"/>
    </source>
</evidence>
<dbReference type="InterPro" id="IPR023753">
    <property type="entry name" value="FAD/NAD-binding_dom"/>
</dbReference>
<evidence type="ECO:0000256" key="9">
    <source>
        <dbReference type="ARBA" id="ARBA00048132"/>
    </source>
</evidence>
<dbReference type="Pfam" id="PF07992">
    <property type="entry name" value="Pyr_redox_2"/>
    <property type="match status" value="1"/>
</dbReference>
<evidence type="ECO:0000256" key="10">
    <source>
        <dbReference type="RuleBase" id="RU003880"/>
    </source>
</evidence>
<proteinExistence type="inferred from homology"/>
<keyword evidence="14" id="KW-1185">Reference proteome</keyword>
<evidence type="ECO:0000256" key="6">
    <source>
        <dbReference type="ARBA" id="ARBA00023002"/>
    </source>
</evidence>
<keyword evidence="11" id="KW-0521">NADP</keyword>
<dbReference type="OrthoDB" id="9806179at2"/>
<evidence type="ECO:0000313" key="13">
    <source>
        <dbReference type="EMBL" id="OEG10913.1"/>
    </source>
</evidence>
<evidence type="ECO:0000313" key="14">
    <source>
        <dbReference type="Proteomes" id="UP000094068"/>
    </source>
</evidence>
<comment type="caution">
    <text evidence="13">The sequence shown here is derived from an EMBL/GenBank/DDBJ whole genome shotgun (WGS) entry which is preliminary data.</text>
</comment>
<dbReference type="InterPro" id="IPR008255">
    <property type="entry name" value="Pyr_nucl-diS_OxRdtase_2_AS"/>
</dbReference>
<comment type="subunit">
    <text evidence="2 10">Homodimer.</text>
</comment>
<keyword evidence="4 10" id="KW-0285">Flavoprotein</keyword>
<name>A0A1E5GDX2_9ENTE</name>
<dbReference type="PRINTS" id="PR00368">
    <property type="entry name" value="FADPNR"/>
</dbReference>
<dbReference type="STRING" id="903984.BCR21_11555"/>
<dbReference type="EMBL" id="MIJZ01000014">
    <property type="protein sequence ID" value="OEG10913.1"/>
    <property type="molecule type" value="Genomic_DNA"/>
</dbReference>
<comment type="similarity">
    <text evidence="1 10">Belongs to the class-II pyridine nucleotide-disulfide oxidoreductase family.</text>
</comment>
<dbReference type="InterPro" id="IPR005982">
    <property type="entry name" value="Thioredox_Rdtase"/>
</dbReference>
<dbReference type="EC" id="1.8.1.9" evidence="10"/>
<keyword evidence="8 10" id="KW-0676">Redox-active center</keyword>
<protein>
    <recommendedName>
        <fullName evidence="3 10">Thioredoxin reductase</fullName>
        <ecNumber evidence="10">1.8.1.9</ecNumber>
    </recommendedName>
</protein>
<dbReference type="NCBIfam" id="TIGR01292">
    <property type="entry name" value="TRX_reduct"/>
    <property type="match status" value="1"/>
</dbReference>
<dbReference type="GO" id="GO:0004791">
    <property type="term" value="F:thioredoxin-disulfide reductase (NADPH) activity"/>
    <property type="evidence" value="ECO:0007669"/>
    <property type="project" value="UniProtKB-UniRule"/>
</dbReference>
<evidence type="ECO:0000256" key="3">
    <source>
        <dbReference type="ARBA" id="ARBA00018719"/>
    </source>
</evidence>
<evidence type="ECO:0000259" key="12">
    <source>
        <dbReference type="Pfam" id="PF07992"/>
    </source>
</evidence>
<dbReference type="InterPro" id="IPR036188">
    <property type="entry name" value="FAD/NAD-bd_sf"/>
</dbReference>
<gene>
    <name evidence="13" type="ORF">BCR21_11555</name>
</gene>